<dbReference type="RefSeq" id="WP_066093378.1">
    <property type="nucleotide sequence ID" value="NZ_CP017476.1"/>
</dbReference>
<dbReference type="AlphaFoldDB" id="A0A167H9U3"/>
<protein>
    <recommendedName>
        <fullName evidence="6">Phage holin family protein</fullName>
    </recommendedName>
</protein>
<evidence type="ECO:0000313" key="4">
    <source>
        <dbReference type="Proteomes" id="UP000185657"/>
    </source>
</evidence>
<reference evidence="2 5" key="2">
    <citation type="submission" date="2016-10" db="EMBL/GenBank/DDBJ databases">
        <title>Hydorgenophaga sp. LPB0072 isolated from gastropod.</title>
        <authorList>
            <person name="Kim E."/>
            <person name="Yi H."/>
        </authorList>
    </citation>
    <scope>NUCLEOTIDE SEQUENCE [LARGE SCALE GENOMIC DNA]</scope>
    <source>
        <strain evidence="2 5">LPB0072</strain>
    </source>
</reference>
<dbReference type="KEGG" id="hyl:LPB072_07385"/>
<dbReference type="STRING" id="1763535.LPB072_07385"/>
<dbReference type="OrthoDB" id="8913262at2"/>
<keyword evidence="1" id="KW-1133">Transmembrane helix</keyword>
<dbReference type="Proteomes" id="UP000185680">
    <property type="component" value="Chromosome"/>
</dbReference>
<reference evidence="3 4" key="1">
    <citation type="submission" date="2016-02" db="EMBL/GenBank/DDBJ databases">
        <title>Draft genome sequence of Hydrogenophaga sp. LPB0072.</title>
        <authorList>
            <person name="Shin S.-K."/>
            <person name="Yi H."/>
        </authorList>
    </citation>
    <scope>NUCLEOTIDE SEQUENCE [LARGE SCALE GENOMIC DNA]</scope>
    <source>
        <strain evidence="3 4">LPB0072</strain>
    </source>
</reference>
<sequence>MIHPAFIAFAKRPGLLLEHADAYTDLASAELDEWAARWKRHAVVCVAAAVLLALGLLLAGTAGLLLAALPLHAMPLPWLLWVIPGVPLLIGAGLGCSALAAKKQAPFTALRQQVSQDLATLKVLDDE</sequence>
<proteinExistence type="predicted"/>
<evidence type="ECO:0000313" key="5">
    <source>
        <dbReference type="Proteomes" id="UP000185680"/>
    </source>
</evidence>
<feature type="transmembrane region" description="Helical" evidence="1">
    <location>
        <begin position="42"/>
        <end position="66"/>
    </location>
</feature>
<dbReference type="EMBL" id="CP017476">
    <property type="protein sequence ID" value="AOW12689.1"/>
    <property type="molecule type" value="Genomic_DNA"/>
</dbReference>
<name>A0A167H9U3_9BURK</name>
<keyword evidence="4" id="KW-1185">Reference proteome</keyword>
<evidence type="ECO:0000313" key="2">
    <source>
        <dbReference type="EMBL" id="AOW12689.1"/>
    </source>
</evidence>
<dbReference type="Proteomes" id="UP000185657">
    <property type="component" value="Unassembled WGS sequence"/>
</dbReference>
<keyword evidence="1" id="KW-0472">Membrane</keyword>
<organism evidence="2 5">
    <name type="scientific">Hydrogenophaga crassostreae</name>
    <dbReference type="NCBI Taxonomy" id="1763535"/>
    <lineage>
        <taxon>Bacteria</taxon>
        <taxon>Pseudomonadati</taxon>
        <taxon>Pseudomonadota</taxon>
        <taxon>Betaproteobacteria</taxon>
        <taxon>Burkholderiales</taxon>
        <taxon>Comamonadaceae</taxon>
        <taxon>Hydrogenophaga</taxon>
    </lineage>
</organism>
<evidence type="ECO:0008006" key="6">
    <source>
        <dbReference type="Google" id="ProtNLM"/>
    </source>
</evidence>
<dbReference type="Pfam" id="PF07332">
    <property type="entry name" value="Phage_holin_3_6"/>
    <property type="match status" value="1"/>
</dbReference>
<evidence type="ECO:0000313" key="3">
    <source>
        <dbReference type="EMBL" id="OAD40562.1"/>
    </source>
</evidence>
<dbReference type="InterPro" id="IPR009937">
    <property type="entry name" value="Phage_holin_3_6"/>
</dbReference>
<keyword evidence="1" id="KW-0812">Transmembrane</keyword>
<feature type="transmembrane region" description="Helical" evidence="1">
    <location>
        <begin position="78"/>
        <end position="101"/>
    </location>
</feature>
<dbReference type="EMBL" id="LVWD01000030">
    <property type="protein sequence ID" value="OAD40562.1"/>
    <property type="molecule type" value="Genomic_DNA"/>
</dbReference>
<gene>
    <name evidence="2" type="ORF">LPB072_07385</name>
    <name evidence="3" type="ORF">LPB72_16870</name>
</gene>
<accession>A0A167H9U3</accession>
<evidence type="ECO:0000256" key="1">
    <source>
        <dbReference type="SAM" id="Phobius"/>
    </source>
</evidence>